<feature type="domain" description="EGF-like" evidence="2">
    <location>
        <begin position="240"/>
        <end position="276"/>
    </location>
</feature>
<evidence type="ECO:0000256" key="1">
    <source>
        <dbReference type="SAM" id="MobiDB-lite"/>
    </source>
</evidence>
<feature type="domain" description="EGF-like" evidence="2">
    <location>
        <begin position="447"/>
        <end position="483"/>
    </location>
</feature>
<feature type="domain" description="EGF-like" evidence="2">
    <location>
        <begin position="1203"/>
        <end position="1239"/>
    </location>
</feature>
<evidence type="ECO:0000313" key="3">
    <source>
        <dbReference type="EMBL" id="KAK3872222.1"/>
    </source>
</evidence>
<feature type="domain" description="EGF-like" evidence="2">
    <location>
        <begin position="378"/>
        <end position="414"/>
    </location>
</feature>
<feature type="domain" description="EGF-like" evidence="2">
    <location>
        <begin position="652"/>
        <end position="688"/>
    </location>
</feature>
<feature type="domain" description="EGF-like" evidence="2">
    <location>
        <begin position="170"/>
        <end position="206"/>
    </location>
</feature>
<feature type="domain" description="EGF-like" evidence="2">
    <location>
        <begin position="927"/>
        <end position="963"/>
    </location>
</feature>
<feature type="domain" description="EGF-like" evidence="2">
    <location>
        <begin position="1063"/>
        <end position="1099"/>
    </location>
</feature>
<organism evidence="3 4">
    <name type="scientific">Petrolisthes cinctipes</name>
    <name type="common">Flat porcelain crab</name>
    <dbReference type="NCBI Taxonomy" id="88211"/>
    <lineage>
        <taxon>Eukaryota</taxon>
        <taxon>Metazoa</taxon>
        <taxon>Ecdysozoa</taxon>
        <taxon>Arthropoda</taxon>
        <taxon>Crustacea</taxon>
        <taxon>Multicrustacea</taxon>
        <taxon>Malacostraca</taxon>
        <taxon>Eumalacostraca</taxon>
        <taxon>Eucarida</taxon>
        <taxon>Decapoda</taxon>
        <taxon>Pleocyemata</taxon>
        <taxon>Anomura</taxon>
        <taxon>Galatheoidea</taxon>
        <taxon>Porcellanidae</taxon>
        <taxon>Petrolisthes</taxon>
    </lineage>
</organism>
<feature type="domain" description="EGF-like" evidence="2">
    <location>
        <begin position="31"/>
        <end position="67"/>
    </location>
</feature>
<feature type="compositionally biased region" description="Acidic residues" evidence="1">
    <location>
        <begin position="1341"/>
        <end position="1351"/>
    </location>
</feature>
<evidence type="ECO:0000259" key="2">
    <source>
        <dbReference type="SMART" id="SM00181"/>
    </source>
</evidence>
<feature type="domain" description="EGF-like" evidence="2">
    <location>
        <begin position="993"/>
        <end position="1029"/>
    </location>
</feature>
<feature type="domain" description="EGF-like" evidence="2">
    <location>
        <begin position="100"/>
        <end position="136"/>
    </location>
</feature>
<feature type="domain" description="EGF-like" evidence="2">
    <location>
        <begin position="861"/>
        <end position="897"/>
    </location>
</feature>
<feature type="domain" description="EGF-like" evidence="2">
    <location>
        <begin position="722"/>
        <end position="758"/>
    </location>
</feature>
<feature type="region of interest" description="Disordered" evidence="1">
    <location>
        <begin position="1323"/>
        <end position="1355"/>
    </location>
</feature>
<feature type="domain" description="EGF-like" evidence="2">
    <location>
        <begin position="582"/>
        <end position="618"/>
    </location>
</feature>
<dbReference type="SMART" id="SM00181">
    <property type="entry name" value="EGF"/>
    <property type="match status" value="19"/>
</dbReference>
<keyword evidence="4" id="KW-1185">Reference proteome</keyword>
<sequence length="1388" mass="151835">MEKSDCPANKKCEGNTCTCITDGCDDDDDDECTKDGDCTNDKETCDEFKKSCVCEKNYVRNINGVCVECVEKSDCPANKKCEGNTCTCITDGCDDDDDDECTKDGDCTNDKETCDEFKKSCVCEKNYVRNINGVCVECVEKSDCPANKKCEGNTCTCITEGCDDDDDDDECTEDGDCTNGKETCDEVKKCCVCKKNYVRKSDGDCVECVEKSDCPANKKCEGNTCTCITEGCDDDDDDDECTEDGDCTNGKETCDEVKKCCVCKKNYVRKSDGDCVECVEKSDCPANKKCEGNTCTCITDGCDDDDDDECTEDEDCTNGKETCDEVKKCCVCKKNYVRKSDGDCVECVEKSDCPANKKCEGNTCTCITDGCDDDDDDECTEDGDCTNGKETCDEVKKCCVCKKSYVRKSDGDCVECVEKSDCPANKKCEGNTCTCITDGCDDDDDDECTEDGDCTNGKETCDEVKKCCVCKKNYVRKSDGDCVECVEKSDCPANKKCEGNTCTCITDGCDDDDDDECTEDGDCTNGKETCDEVKKCCVCKKNYVRKSDGDCVECVEKSDCPANKKCEGNTCTCITEGCDDDECTEDGDCTNGKETCDEVKKCCVCKKNYVRKSDGDCVECVEKSDCPANKKCEGNTCTCITEGCDDDDDDDECTEDGDCTNGKETCDEVKKCCVCKKNYVRKSDGDCVECVEKSDCPANKKCEGNTCTCITEGCDDDDDDDECTEDGDCTNGKETCDEVKKCCVCKKNYVRKSDGDCVECVEKSDCPANKKCEGNTCTCITEGCDDDDDDECTEDGDCTNGKETCDEVKKCCVCKKNYVRKSDGDCVECVEKSDCPANKKCEGNTCTCITEGCDDDDDDDECTEDGDCTNGKETCDEVKKCCVCKKNYVRKSDGDCVECVEKSDCPANKKCEGNTCTCITEGCDDDECTEDGDCTNGKETCDEVKKCCVCKKNYVRKSDGDCVECVEKSDCPANKKCEGNTCTCITEGCDDDECTEDGDCTNGKETCDEVKKCCVCKKNYVRKSDGDCVECVEKSDCPANKKCEGNTCTCITEGCDDDDDDDECTEDGDCTNGKETCDEVKKCCVCKKNYVRKSDGDCVECVEKSDCPANKKCEGNTCTCITEGCDDDDDDDECTEDGDCTNGKETCDEVKKCCVCKKNYVRKSDGDCVECVEKSDCPANKKCEGNTCTCITEGCDDDDDDDECTEDGDCTNGKETCDEVKKCCVCKKNYVRKSDGDCVECVERSDCPANKKCEGNTCTCITEGCDDDDECTEDGDCTNGKETCDEVKKCCVCKKNYVRKSDGDCVECVGKDDCSKKQNCEENTCVDDDDDDSKSSSSSKDDDEEGEENECEMSCHYKRKTERASYEAKALQDALRAIQDGKPLKTMS</sequence>
<dbReference type="EMBL" id="JAWQEG010002401">
    <property type="protein sequence ID" value="KAK3872222.1"/>
    <property type="molecule type" value="Genomic_DNA"/>
</dbReference>
<accession>A0AAE1FFU5</accession>
<protein>
    <recommendedName>
        <fullName evidence="2">EGF-like domain-containing protein</fullName>
    </recommendedName>
</protein>
<name>A0AAE1FFU5_PETCI</name>
<proteinExistence type="predicted"/>
<feature type="domain" description="EGF-like" evidence="2">
    <location>
        <begin position="516"/>
        <end position="552"/>
    </location>
</feature>
<feature type="domain" description="EGF-like" evidence="2">
    <location>
        <begin position="791"/>
        <end position="827"/>
    </location>
</feature>
<dbReference type="Proteomes" id="UP001286313">
    <property type="component" value="Unassembled WGS sequence"/>
</dbReference>
<gene>
    <name evidence="3" type="ORF">Pcinc_022690</name>
</gene>
<feature type="domain" description="EGF-like" evidence="2">
    <location>
        <begin position="1270"/>
        <end position="1306"/>
    </location>
</feature>
<dbReference type="InterPro" id="IPR000742">
    <property type="entry name" value="EGF"/>
</dbReference>
<evidence type="ECO:0000313" key="4">
    <source>
        <dbReference type="Proteomes" id="UP001286313"/>
    </source>
</evidence>
<reference evidence="3" key="1">
    <citation type="submission" date="2023-10" db="EMBL/GenBank/DDBJ databases">
        <title>Genome assemblies of two species of porcelain crab, Petrolisthes cinctipes and Petrolisthes manimaculis (Anomura: Porcellanidae).</title>
        <authorList>
            <person name="Angst P."/>
        </authorList>
    </citation>
    <scope>NUCLEOTIDE SEQUENCE</scope>
    <source>
        <strain evidence="3">PB745_01</strain>
        <tissue evidence="3">Gill</tissue>
    </source>
</reference>
<feature type="domain" description="EGF-like" evidence="2">
    <location>
        <begin position="309"/>
        <end position="345"/>
    </location>
</feature>
<comment type="caution">
    <text evidence="3">The sequence shown here is derived from an EMBL/GenBank/DDBJ whole genome shotgun (WGS) entry which is preliminary data.</text>
</comment>
<feature type="domain" description="EGF-like" evidence="2">
    <location>
        <begin position="1133"/>
        <end position="1169"/>
    </location>
</feature>